<dbReference type="InterPro" id="IPR007055">
    <property type="entry name" value="BON_dom"/>
</dbReference>
<dbReference type="PRINTS" id="PR01023">
    <property type="entry name" value="NAFLGMOTY"/>
</dbReference>
<keyword evidence="2 4" id="KW-0472">Membrane</keyword>
<protein>
    <submittedName>
        <fullName evidence="9">Cell envelope biogenesis protein OmpA</fullName>
    </submittedName>
    <submittedName>
        <fullName evidence="8">OmpA family protein</fullName>
    </submittedName>
</protein>
<evidence type="ECO:0000313" key="10">
    <source>
        <dbReference type="Proteomes" id="UP000187251"/>
    </source>
</evidence>
<evidence type="ECO:0000313" key="8">
    <source>
        <dbReference type="EMBL" id="MCZ8405457.1"/>
    </source>
</evidence>
<reference evidence="8" key="2">
    <citation type="submission" date="2022-12" db="EMBL/GenBank/DDBJ databases">
        <authorList>
            <person name="Voronina O.L."/>
            <person name="Kunda M.S."/>
            <person name="Ryzhova N."/>
            <person name="Aksenova E.I."/>
        </authorList>
    </citation>
    <scope>NUCLEOTIDE SEQUENCE</scope>
    <source>
        <strain evidence="8">SCCH136:Ach223948</strain>
    </source>
</reference>
<sequence length="264" mass="27928">MRVSLLIMAALFSCAAAAQDAATVVPANVIPQPGQVVASGAVPDEATKADVLARLQQVYGVGNVIDQIEVGGVVAPPNWSEHVGKLIGQPLKQINRGQLEVDGTQIRLLGEVQNEASRQQIASTFATSLNPTYKIVNGLRVAAGKDEQGLLDKVLTNRVVEFETGSATLTARGRELLDQVADVIPKLHSDKVQIIGHTDSSGSRSTNLALSQARADAVRAYLVDKGLPPGRFETLGAGPDQPVATNATAEGRAKNRRIEFRASR</sequence>
<organism evidence="9 10">
    <name type="scientific">Alcaligenes xylosoxydans xylosoxydans</name>
    <name type="common">Achromobacter xylosoxidans</name>
    <dbReference type="NCBI Taxonomy" id="85698"/>
    <lineage>
        <taxon>Bacteria</taxon>
        <taxon>Pseudomonadati</taxon>
        <taxon>Pseudomonadota</taxon>
        <taxon>Betaproteobacteria</taxon>
        <taxon>Burkholderiales</taxon>
        <taxon>Alcaligenaceae</taxon>
        <taxon>Achromobacter</taxon>
    </lineage>
</organism>
<dbReference type="Pfam" id="PF00691">
    <property type="entry name" value="OmpA"/>
    <property type="match status" value="1"/>
</dbReference>
<evidence type="ECO:0000256" key="6">
    <source>
        <dbReference type="SAM" id="SignalP"/>
    </source>
</evidence>
<evidence type="ECO:0000259" key="7">
    <source>
        <dbReference type="PROSITE" id="PS51123"/>
    </source>
</evidence>
<dbReference type="GO" id="GO:0009279">
    <property type="term" value="C:cell outer membrane"/>
    <property type="evidence" value="ECO:0007669"/>
    <property type="project" value="UniProtKB-SubCell"/>
</dbReference>
<dbReference type="EMBL" id="MJMN01000065">
    <property type="protein sequence ID" value="OMG75632.1"/>
    <property type="molecule type" value="Genomic_DNA"/>
</dbReference>
<evidence type="ECO:0000256" key="2">
    <source>
        <dbReference type="ARBA" id="ARBA00023136"/>
    </source>
</evidence>
<evidence type="ECO:0000256" key="3">
    <source>
        <dbReference type="ARBA" id="ARBA00023237"/>
    </source>
</evidence>
<dbReference type="InterPro" id="IPR006665">
    <property type="entry name" value="OmpA-like"/>
</dbReference>
<feature type="signal peptide" evidence="6">
    <location>
        <begin position="1"/>
        <end position="18"/>
    </location>
</feature>
<dbReference type="InterPro" id="IPR006664">
    <property type="entry name" value="OMP_bac"/>
</dbReference>
<dbReference type="AlphaFoldDB" id="A0A0D6HU08"/>
<evidence type="ECO:0000313" key="9">
    <source>
        <dbReference type="EMBL" id="OMG75632.1"/>
    </source>
</evidence>
<keyword evidence="3" id="KW-0998">Cell outer membrane</keyword>
<dbReference type="RefSeq" id="WP_020928045.1">
    <property type="nucleotide sequence ID" value="NZ_AP028040.1"/>
</dbReference>
<dbReference type="CDD" id="cd07185">
    <property type="entry name" value="OmpA_C-like"/>
    <property type="match status" value="1"/>
</dbReference>
<dbReference type="InterPro" id="IPR036737">
    <property type="entry name" value="OmpA-like_sf"/>
</dbReference>
<dbReference type="SUPFAM" id="SSF103088">
    <property type="entry name" value="OmpA-like"/>
    <property type="match status" value="1"/>
</dbReference>
<name>A0A0D6HU08_ALCXX</name>
<feature type="region of interest" description="Disordered" evidence="5">
    <location>
        <begin position="233"/>
        <end position="264"/>
    </location>
</feature>
<dbReference type="Proteomes" id="UP001141992">
    <property type="component" value="Unassembled WGS sequence"/>
</dbReference>
<accession>A0A0D6HU08</accession>
<evidence type="ECO:0000256" key="5">
    <source>
        <dbReference type="SAM" id="MobiDB-lite"/>
    </source>
</evidence>
<dbReference type="PRINTS" id="PR01021">
    <property type="entry name" value="OMPADOMAIN"/>
</dbReference>
<gene>
    <name evidence="9" type="ORF">BIZ92_18925</name>
    <name evidence="8" type="ORF">O9570_28690</name>
</gene>
<dbReference type="EMBL" id="JAPZVI010000040">
    <property type="protein sequence ID" value="MCZ8405457.1"/>
    <property type="molecule type" value="Genomic_DNA"/>
</dbReference>
<dbReference type="PROSITE" id="PS51123">
    <property type="entry name" value="OMPA_2"/>
    <property type="match status" value="1"/>
</dbReference>
<reference evidence="9 10" key="1">
    <citation type="submission" date="2016-09" db="EMBL/GenBank/DDBJ databases">
        <title>Phylogenomics of Achromobacter.</title>
        <authorList>
            <person name="Jeukens J."/>
            <person name="Freschi L."/>
            <person name="Vincent A.T."/>
            <person name="Emond-Rheault J.-G."/>
            <person name="Kukavica-Ibrulj I."/>
            <person name="Charette S.J."/>
            <person name="Levesque R.C."/>
        </authorList>
    </citation>
    <scope>NUCLEOTIDE SEQUENCE [LARGE SCALE GENOMIC DNA]</scope>
    <source>
        <strain evidence="9 10">AUS488</strain>
    </source>
</reference>
<dbReference type="eggNOG" id="COG2885">
    <property type="taxonomic scope" value="Bacteria"/>
</dbReference>
<dbReference type="OrthoDB" id="9782229at2"/>
<dbReference type="PANTHER" id="PTHR30329">
    <property type="entry name" value="STATOR ELEMENT OF FLAGELLAR MOTOR COMPLEX"/>
    <property type="match status" value="1"/>
</dbReference>
<dbReference type="Proteomes" id="UP000187251">
    <property type="component" value="Unassembled WGS sequence"/>
</dbReference>
<feature type="domain" description="OmpA-like" evidence="7">
    <location>
        <begin position="148"/>
        <end position="264"/>
    </location>
</feature>
<dbReference type="InterPro" id="IPR050330">
    <property type="entry name" value="Bact_OuterMem_StrucFunc"/>
</dbReference>
<comment type="subcellular location">
    <subcellularLocation>
        <location evidence="1">Cell outer membrane</location>
    </subcellularLocation>
</comment>
<evidence type="ECO:0000256" key="4">
    <source>
        <dbReference type="PROSITE-ProRule" id="PRU00473"/>
    </source>
</evidence>
<comment type="caution">
    <text evidence="9">The sequence shown here is derived from an EMBL/GenBank/DDBJ whole genome shotgun (WGS) entry which is preliminary data.</text>
</comment>
<feature type="compositionally biased region" description="Basic and acidic residues" evidence="5">
    <location>
        <begin position="251"/>
        <end position="264"/>
    </location>
</feature>
<dbReference type="Pfam" id="PF04972">
    <property type="entry name" value="BON"/>
    <property type="match status" value="1"/>
</dbReference>
<keyword evidence="6" id="KW-0732">Signal</keyword>
<dbReference type="Gene3D" id="3.30.1330.60">
    <property type="entry name" value="OmpA-like domain"/>
    <property type="match status" value="1"/>
</dbReference>
<dbReference type="GeneID" id="75277291"/>
<dbReference type="PANTHER" id="PTHR30329:SF21">
    <property type="entry name" value="LIPOPROTEIN YIAD-RELATED"/>
    <property type="match status" value="1"/>
</dbReference>
<dbReference type="PATRIC" id="fig|85698.15.peg.523"/>
<evidence type="ECO:0000256" key="1">
    <source>
        <dbReference type="ARBA" id="ARBA00004442"/>
    </source>
</evidence>
<proteinExistence type="predicted"/>
<accession>A0A0M7DLH6</accession>
<feature type="chain" id="PRO_5009788231" evidence="6">
    <location>
        <begin position="19"/>
        <end position="264"/>
    </location>
</feature>
<dbReference type="KEGG" id="axx:ERS451415_03273"/>
<dbReference type="Gene3D" id="3.40.1520.20">
    <property type="match status" value="1"/>
</dbReference>